<protein>
    <recommendedName>
        <fullName evidence="1">NIPSNAP domain-containing protein</fullName>
    </recommendedName>
</protein>
<comment type="caution">
    <text evidence="2">The sequence shown here is derived from an EMBL/GenBank/DDBJ whole genome shotgun (WGS) entry which is preliminary data.</text>
</comment>
<evidence type="ECO:0000313" key="2">
    <source>
        <dbReference type="EMBL" id="OAK68378.1"/>
    </source>
</evidence>
<dbReference type="InterPro" id="IPR011008">
    <property type="entry name" value="Dimeric_a/b-barrel"/>
</dbReference>
<evidence type="ECO:0000259" key="1">
    <source>
        <dbReference type="Pfam" id="PF07978"/>
    </source>
</evidence>
<name>A0A177ZNB9_9BACI</name>
<gene>
    <name evidence="2" type="ORF">ABB05_14895</name>
</gene>
<dbReference type="RefSeq" id="WP_057983437.1">
    <property type="nucleotide sequence ID" value="NZ_JAGGKH010000039.1"/>
</dbReference>
<dbReference type="InterPro" id="IPR012577">
    <property type="entry name" value="NIPSNAP"/>
</dbReference>
<sequence>MIYRRKRYKVNPQIVEEFNRHFNQTLLPTQLKYGARLVGRWMAKERENEVEIMAIWEYDSLEDFKMIEDKVREDHAHIARVRNWYEKMGGSENLKNIFYKSEQDFLESTVL</sequence>
<organism evidence="2 3">
    <name type="scientific">Lederbergia galactosidilytica</name>
    <dbReference type="NCBI Taxonomy" id="217031"/>
    <lineage>
        <taxon>Bacteria</taxon>
        <taxon>Bacillati</taxon>
        <taxon>Bacillota</taxon>
        <taxon>Bacilli</taxon>
        <taxon>Bacillales</taxon>
        <taxon>Bacillaceae</taxon>
        <taxon>Lederbergia</taxon>
    </lineage>
</organism>
<dbReference type="EMBL" id="LDJR01000056">
    <property type="protein sequence ID" value="OAK68378.1"/>
    <property type="molecule type" value="Genomic_DNA"/>
</dbReference>
<dbReference type="Proteomes" id="UP000077881">
    <property type="component" value="Unassembled WGS sequence"/>
</dbReference>
<dbReference type="AlphaFoldDB" id="A0A177ZNB9"/>
<dbReference type="Gene3D" id="3.30.70.100">
    <property type="match status" value="1"/>
</dbReference>
<dbReference type="Pfam" id="PF07978">
    <property type="entry name" value="NIPSNAP"/>
    <property type="match status" value="1"/>
</dbReference>
<dbReference type="STRING" id="217031.ABB05_14895"/>
<accession>A0A177ZNB9</accession>
<reference evidence="2 3" key="1">
    <citation type="submission" date="2015-05" db="EMBL/GenBank/DDBJ databases">
        <title>Comparison of genome.</title>
        <authorList>
            <person name="Zheng Z."/>
            <person name="Sun M."/>
        </authorList>
    </citation>
    <scope>NUCLEOTIDE SEQUENCE [LARGE SCALE GENOMIC DNA]</scope>
    <source>
        <strain evidence="2 3">G25-74</strain>
    </source>
</reference>
<dbReference type="OrthoDB" id="9816289at2"/>
<keyword evidence="3" id="KW-1185">Reference proteome</keyword>
<feature type="domain" description="NIPSNAP" evidence="1">
    <location>
        <begin position="6"/>
        <end position="81"/>
    </location>
</feature>
<evidence type="ECO:0000313" key="3">
    <source>
        <dbReference type="Proteomes" id="UP000077881"/>
    </source>
</evidence>
<proteinExistence type="predicted"/>
<dbReference type="PATRIC" id="fig|217031.6.peg.3203"/>
<dbReference type="SUPFAM" id="SSF54909">
    <property type="entry name" value="Dimeric alpha+beta barrel"/>
    <property type="match status" value="1"/>
</dbReference>